<dbReference type="EMBL" id="CAJVPV010061745">
    <property type="protein sequence ID" value="CAG8791243.1"/>
    <property type="molecule type" value="Genomic_DNA"/>
</dbReference>
<feature type="non-terminal residue" evidence="1">
    <location>
        <position position="59"/>
    </location>
</feature>
<dbReference type="GO" id="GO:0000049">
    <property type="term" value="F:tRNA binding"/>
    <property type="evidence" value="ECO:0007669"/>
    <property type="project" value="TreeGrafter"/>
</dbReference>
<dbReference type="Proteomes" id="UP000789342">
    <property type="component" value="Unassembled WGS sequence"/>
</dbReference>
<dbReference type="GO" id="GO:1904812">
    <property type="term" value="P:rRNA acetylation involved in maturation of SSU-rRNA"/>
    <property type="evidence" value="ECO:0007669"/>
    <property type="project" value="TreeGrafter"/>
</dbReference>
<protein>
    <submittedName>
        <fullName evidence="1">13850_t:CDS:1</fullName>
    </submittedName>
</protein>
<evidence type="ECO:0000313" key="2">
    <source>
        <dbReference type="Proteomes" id="UP000789342"/>
    </source>
</evidence>
<dbReference type="OrthoDB" id="10067491at2759"/>
<dbReference type="InterPro" id="IPR032672">
    <property type="entry name" value="TmcA/NAT10/Kre33"/>
</dbReference>
<reference evidence="1" key="1">
    <citation type="submission" date="2021-06" db="EMBL/GenBank/DDBJ databases">
        <authorList>
            <person name="Kallberg Y."/>
            <person name="Tangrot J."/>
            <person name="Rosling A."/>
        </authorList>
    </citation>
    <scope>NUCLEOTIDE SEQUENCE</scope>
    <source>
        <strain evidence="1">CL551</strain>
    </source>
</reference>
<keyword evidence="2" id="KW-1185">Reference proteome</keyword>
<organism evidence="1 2">
    <name type="scientific">Acaulospora morrowiae</name>
    <dbReference type="NCBI Taxonomy" id="94023"/>
    <lineage>
        <taxon>Eukaryota</taxon>
        <taxon>Fungi</taxon>
        <taxon>Fungi incertae sedis</taxon>
        <taxon>Mucoromycota</taxon>
        <taxon>Glomeromycotina</taxon>
        <taxon>Glomeromycetes</taxon>
        <taxon>Diversisporales</taxon>
        <taxon>Acaulosporaceae</taxon>
        <taxon>Acaulospora</taxon>
    </lineage>
</organism>
<name>A0A9N9JRS9_9GLOM</name>
<sequence>NPHHKMVKKVIDSRIPTIIKNGVQNKHRSFFVIVGDKGKDQVVNLHWILSQAQVTARPS</sequence>
<proteinExistence type="predicted"/>
<dbReference type="GO" id="GO:1990883">
    <property type="term" value="F:18S rRNA cytidine N-acetyltransferase activity"/>
    <property type="evidence" value="ECO:0007669"/>
    <property type="project" value="TreeGrafter"/>
</dbReference>
<dbReference type="PANTHER" id="PTHR10925">
    <property type="entry name" value="N-ACETYLTRANSFERASE 10"/>
    <property type="match status" value="1"/>
</dbReference>
<accession>A0A9N9JRS9</accession>
<dbReference type="PANTHER" id="PTHR10925:SF5">
    <property type="entry name" value="RNA CYTIDINE ACETYLTRANSFERASE"/>
    <property type="match status" value="1"/>
</dbReference>
<feature type="non-terminal residue" evidence="1">
    <location>
        <position position="1"/>
    </location>
</feature>
<dbReference type="GO" id="GO:0005730">
    <property type="term" value="C:nucleolus"/>
    <property type="evidence" value="ECO:0007669"/>
    <property type="project" value="TreeGrafter"/>
</dbReference>
<dbReference type="GO" id="GO:0030686">
    <property type="term" value="C:90S preribosome"/>
    <property type="evidence" value="ECO:0007669"/>
    <property type="project" value="TreeGrafter"/>
</dbReference>
<evidence type="ECO:0000313" key="1">
    <source>
        <dbReference type="EMBL" id="CAG8791243.1"/>
    </source>
</evidence>
<gene>
    <name evidence="1" type="ORF">AMORRO_LOCUS18166</name>
</gene>
<comment type="caution">
    <text evidence="1">The sequence shown here is derived from an EMBL/GenBank/DDBJ whole genome shotgun (WGS) entry which is preliminary data.</text>
</comment>
<dbReference type="AlphaFoldDB" id="A0A9N9JRS9"/>